<dbReference type="Proteomes" id="UP000633365">
    <property type="component" value="Unassembled WGS sequence"/>
</dbReference>
<keyword evidence="2" id="KW-1185">Reference proteome</keyword>
<gene>
    <name evidence="1" type="ORF">JKK62_16580</name>
</gene>
<dbReference type="EMBL" id="JAEQMG010000188">
    <property type="protein sequence ID" value="MBK6090239.1"/>
    <property type="molecule type" value="Genomic_DNA"/>
</dbReference>
<sequence length="389" mass="44358">MNKDFHCYATYCAAILAGYSHEESAVIGYSSQMVDLCTRTMLSKLHAPQSAATTQLQLELMDARTDIIGLQDITRIWASFHFLPGDLYAQPKQKCSKKYLNKYRLICNPNSELIEKTVSLAKGKSEQAAGIAMHVLADTWAHRYFAGTPSLVINNINYHCFELVQSENGEVERKVNFRHNPSAPDDPEHSAYTNTVYYNNENSIMSLGHGRAGHLPDYCFVKYKYLPAWKQYEEIVKDNPADYLNAFCQMIYALKFLRGVNPSFERGKYDTEAAEPIMDDIRRILHTVQLDSTDDWRELGRKLSGHSLEEIDVDKIEKEYLDADDDKKDDTFLGKFIIGALAQKSMVTNQIFQSGNKLAGYSIEYSSKGFKGIRDFRKLLNRKESAKNE</sequence>
<comment type="caution">
    <text evidence="1">The sequence shown here is derived from an EMBL/GenBank/DDBJ whole genome shotgun (WGS) entry which is preliminary data.</text>
</comment>
<reference evidence="1" key="1">
    <citation type="submission" date="2021-01" db="EMBL/GenBank/DDBJ databases">
        <title>Genome public.</title>
        <authorList>
            <person name="Liu C."/>
            <person name="Sun Q."/>
        </authorList>
    </citation>
    <scope>NUCLEOTIDE SEQUENCE</scope>
    <source>
        <strain evidence="1">M6</strain>
    </source>
</reference>
<organism evidence="1 2">
    <name type="scientific">Ruminococcus difficilis</name>
    <dbReference type="NCBI Taxonomy" id="2763069"/>
    <lineage>
        <taxon>Bacteria</taxon>
        <taxon>Bacillati</taxon>
        <taxon>Bacillota</taxon>
        <taxon>Clostridia</taxon>
        <taxon>Eubacteriales</taxon>
        <taxon>Oscillospiraceae</taxon>
        <taxon>Ruminococcus</taxon>
    </lineage>
</organism>
<dbReference type="InterPro" id="IPR046653">
    <property type="entry name" value="DUF6765"/>
</dbReference>
<proteinExistence type="predicted"/>
<dbReference type="RefSeq" id="WP_201428909.1">
    <property type="nucleotide sequence ID" value="NZ_JAEQMG010000188.1"/>
</dbReference>
<dbReference type="Pfam" id="PF20551">
    <property type="entry name" value="DUF6765"/>
    <property type="match status" value="1"/>
</dbReference>
<evidence type="ECO:0000313" key="1">
    <source>
        <dbReference type="EMBL" id="MBK6090239.1"/>
    </source>
</evidence>
<name>A0A935C4F4_9FIRM</name>
<protein>
    <submittedName>
        <fullName evidence="1">Uncharacterized protein</fullName>
    </submittedName>
</protein>
<evidence type="ECO:0000313" key="2">
    <source>
        <dbReference type="Proteomes" id="UP000633365"/>
    </source>
</evidence>
<dbReference type="AlphaFoldDB" id="A0A935C4F4"/>
<accession>A0A935C4F4</accession>